<evidence type="ECO:0000313" key="3">
    <source>
        <dbReference type="Proteomes" id="UP000002316"/>
    </source>
</evidence>
<proteinExistence type="predicted"/>
<protein>
    <submittedName>
        <fullName evidence="2">T. brucei spp.-specific protein</fullName>
    </submittedName>
</protein>
<dbReference type="EMBL" id="FN554971">
    <property type="protein sequence ID" value="CBH13444.1"/>
    <property type="molecule type" value="Genomic_DNA"/>
</dbReference>
<organism evidence="2 3">
    <name type="scientific">Trypanosoma brucei gambiense (strain MHOM/CI/86/DAL972)</name>
    <dbReference type="NCBI Taxonomy" id="679716"/>
    <lineage>
        <taxon>Eukaryota</taxon>
        <taxon>Discoba</taxon>
        <taxon>Euglenozoa</taxon>
        <taxon>Kinetoplastea</taxon>
        <taxon>Metakinetoplastina</taxon>
        <taxon>Trypanosomatida</taxon>
        <taxon>Trypanosomatidae</taxon>
        <taxon>Trypanosoma</taxon>
    </lineage>
</organism>
<dbReference type="GeneID" id="23863581"/>
<dbReference type="RefSeq" id="XP_011775721.1">
    <property type="nucleotide sequence ID" value="XM_011777419.1"/>
</dbReference>
<accession>C9ZVK6</accession>
<keyword evidence="1" id="KW-0812">Transmembrane</keyword>
<evidence type="ECO:0000256" key="1">
    <source>
        <dbReference type="SAM" id="Phobius"/>
    </source>
</evidence>
<evidence type="ECO:0000313" key="2">
    <source>
        <dbReference type="EMBL" id="CBH13444.1"/>
    </source>
</evidence>
<dbReference type="Proteomes" id="UP000002316">
    <property type="component" value="Chromosome 8"/>
</dbReference>
<keyword evidence="1" id="KW-0472">Membrane</keyword>
<dbReference type="VEuPathDB" id="TriTrypDB:Tbg972.8.3860"/>
<gene>
    <name evidence="2" type="ORF">TbgDal_VIII3860</name>
</gene>
<dbReference type="AlphaFoldDB" id="C9ZVK6"/>
<dbReference type="KEGG" id="tbg:TbgDal_VIII3860"/>
<name>C9ZVK6_TRYB9</name>
<sequence length="150" mass="17081">MQKHGFVNHCSNLAFYRPISVITDLHARLNIIIIIMQNLHNNSAEQKKKEAWIALLNSKMSTHMCKTIFLFACVCHMSLYSLLSVIFSFFHLHGRRGCGKLSCTSLVVLACKGRHRKLEVGTLAKPKGKLIYRDFLQRVGAQRKTTDILP</sequence>
<feature type="transmembrane region" description="Helical" evidence="1">
    <location>
        <begin position="68"/>
        <end position="90"/>
    </location>
</feature>
<reference evidence="3" key="1">
    <citation type="journal article" date="2010" name="PLoS Negl. Trop. Dis.">
        <title>The genome sequence of Trypanosoma brucei gambiense, causative agent of chronic human african trypanosomiasis.</title>
        <authorList>
            <person name="Jackson A.P."/>
            <person name="Sanders M."/>
            <person name="Berry A."/>
            <person name="McQuillan J."/>
            <person name="Aslett M.A."/>
            <person name="Quail M.A."/>
            <person name="Chukualim B."/>
            <person name="Capewell P."/>
            <person name="MacLeod A."/>
            <person name="Melville S.E."/>
            <person name="Gibson W."/>
            <person name="Barry J.D."/>
            <person name="Berriman M."/>
            <person name="Hertz-Fowler C."/>
        </authorList>
    </citation>
    <scope>NUCLEOTIDE SEQUENCE [LARGE SCALE GENOMIC DNA]</scope>
    <source>
        <strain evidence="3">MHOM/CI/86/DAL972</strain>
    </source>
</reference>
<keyword evidence="1" id="KW-1133">Transmembrane helix</keyword>